<comment type="caution">
    <text evidence="2">The sequence shown here is derived from an EMBL/GenBank/DDBJ whole genome shotgun (WGS) entry which is preliminary data.</text>
</comment>
<sequence length="101" mass="12300">MVSVRKKIIKQVLFTLAMIVVMYIAYLNKDDFFKMFHRIDHEETGSEFLRLLRGEFYWFYVGTRSLKPEQVREKFKEKREFWIKNSGPDLKNSFLILINEI</sequence>
<evidence type="ECO:0000313" key="2">
    <source>
        <dbReference type="EMBL" id="KKN41905.1"/>
    </source>
</evidence>
<keyword evidence="1" id="KW-0472">Membrane</keyword>
<name>A0A0F9QD45_9ZZZZ</name>
<keyword evidence="1" id="KW-1133">Transmembrane helix</keyword>
<dbReference type="EMBL" id="LAZR01001617">
    <property type="protein sequence ID" value="KKN41905.1"/>
    <property type="molecule type" value="Genomic_DNA"/>
</dbReference>
<evidence type="ECO:0000256" key="1">
    <source>
        <dbReference type="SAM" id="Phobius"/>
    </source>
</evidence>
<protein>
    <submittedName>
        <fullName evidence="2">Uncharacterized protein</fullName>
    </submittedName>
</protein>
<dbReference type="AlphaFoldDB" id="A0A0F9QD45"/>
<feature type="transmembrane region" description="Helical" evidence="1">
    <location>
        <begin position="12"/>
        <end position="28"/>
    </location>
</feature>
<organism evidence="2">
    <name type="scientific">marine sediment metagenome</name>
    <dbReference type="NCBI Taxonomy" id="412755"/>
    <lineage>
        <taxon>unclassified sequences</taxon>
        <taxon>metagenomes</taxon>
        <taxon>ecological metagenomes</taxon>
    </lineage>
</organism>
<reference evidence="2" key="1">
    <citation type="journal article" date="2015" name="Nature">
        <title>Complex archaea that bridge the gap between prokaryotes and eukaryotes.</title>
        <authorList>
            <person name="Spang A."/>
            <person name="Saw J.H."/>
            <person name="Jorgensen S.L."/>
            <person name="Zaremba-Niedzwiedzka K."/>
            <person name="Martijn J."/>
            <person name="Lind A.E."/>
            <person name="van Eijk R."/>
            <person name="Schleper C."/>
            <person name="Guy L."/>
            <person name="Ettema T.J."/>
        </authorList>
    </citation>
    <scope>NUCLEOTIDE SEQUENCE</scope>
</reference>
<gene>
    <name evidence="2" type="ORF">LCGC14_0718700</name>
</gene>
<proteinExistence type="predicted"/>
<accession>A0A0F9QD45</accession>
<keyword evidence="1" id="KW-0812">Transmembrane</keyword>